<evidence type="ECO:0000313" key="2">
    <source>
        <dbReference type="Proteomes" id="UP000784294"/>
    </source>
</evidence>
<protein>
    <submittedName>
        <fullName evidence="1">Uncharacterized protein</fullName>
    </submittedName>
</protein>
<gene>
    <name evidence="1" type="ORF">PXEA_LOCUS24916</name>
</gene>
<sequence>MSEQKRLLAAYSLNMPQKEVENRVEVATPIKATLPFVEK</sequence>
<comment type="caution">
    <text evidence="1">The sequence shown here is derived from an EMBL/GenBank/DDBJ whole genome shotgun (WGS) entry which is preliminary data.</text>
</comment>
<dbReference type="AlphaFoldDB" id="A0A448X9K3"/>
<name>A0A448X9K3_9PLAT</name>
<reference evidence="1" key="1">
    <citation type="submission" date="2018-11" db="EMBL/GenBank/DDBJ databases">
        <authorList>
            <consortium name="Pathogen Informatics"/>
        </authorList>
    </citation>
    <scope>NUCLEOTIDE SEQUENCE</scope>
</reference>
<dbReference type="Proteomes" id="UP000784294">
    <property type="component" value="Unassembled WGS sequence"/>
</dbReference>
<keyword evidence="2" id="KW-1185">Reference proteome</keyword>
<dbReference type="EMBL" id="CAAALY010122771">
    <property type="protein sequence ID" value="VEL31476.1"/>
    <property type="molecule type" value="Genomic_DNA"/>
</dbReference>
<evidence type="ECO:0000313" key="1">
    <source>
        <dbReference type="EMBL" id="VEL31476.1"/>
    </source>
</evidence>
<accession>A0A448X9K3</accession>
<organism evidence="1 2">
    <name type="scientific">Protopolystoma xenopodis</name>
    <dbReference type="NCBI Taxonomy" id="117903"/>
    <lineage>
        <taxon>Eukaryota</taxon>
        <taxon>Metazoa</taxon>
        <taxon>Spiralia</taxon>
        <taxon>Lophotrochozoa</taxon>
        <taxon>Platyhelminthes</taxon>
        <taxon>Monogenea</taxon>
        <taxon>Polyopisthocotylea</taxon>
        <taxon>Polystomatidea</taxon>
        <taxon>Polystomatidae</taxon>
        <taxon>Protopolystoma</taxon>
    </lineage>
</organism>
<proteinExistence type="predicted"/>